<reference evidence="2 3" key="1">
    <citation type="submission" date="2017-09" db="EMBL/GenBank/DDBJ databases">
        <title>Depth-based differentiation of microbial function through sediment-hosted aquifers and enrichment of novel symbionts in the deep terrestrial subsurface.</title>
        <authorList>
            <person name="Probst A.J."/>
            <person name="Ladd B."/>
            <person name="Jarett J.K."/>
            <person name="Geller-Mcgrath D.E."/>
            <person name="Sieber C.M."/>
            <person name="Emerson J.B."/>
            <person name="Anantharaman K."/>
            <person name="Thomas B.C."/>
            <person name="Malmstrom R."/>
            <person name="Stieglmeier M."/>
            <person name="Klingl A."/>
            <person name="Woyke T."/>
            <person name="Ryan C.M."/>
            <person name="Banfield J.F."/>
        </authorList>
    </citation>
    <scope>NUCLEOTIDE SEQUENCE [LARGE SCALE GENOMIC DNA]</scope>
    <source>
        <strain evidence="2">CG23_combo_of_CG06-09_8_20_14_all_40_14</strain>
    </source>
</reference>
<evidence type="ECO:0000313" key="2">
    <source>
        <dbReference type="EMBL" id="PIP04709.1"/>
    </source>
</evidence>
<keyword evidence="1" id="KW-0812">Transmembrane</keyword>
<feature type="transmembrane region" description="Helical" evidence="1">
    <location>
        <begin position="73"/>
        <end position="98"/>
    </location>
</feature>
<protein>
    <submittedName>
        <fullName evidence="2">Uncharacterized protein</fullName>
    </submittedName>
</protein>
<comment type="caution">
    <text evidence="2">The sequence shown here is derived from an EMBL/GenBank/DDBJ whole genome shotgun (WGS) entry which is preliminary data.</text>
</comment>
<dbReference type="AlphaFoldDB" id="A0A2G9XCL8"/>
<sequence>MYLLAAVNNEFTDPTALSNWITKYAAFGSITGVALNIVFYGGVALTLIFGIINGIKYATSGGDKFASQAAKQGVTNAVIGFIIVVGFKVIVSVIINLLGGEAANLPNSTPEF</sequence>
<evidence type="ECO:0000256" key="1">
    <source>
        <dbReference type="SAM" id="Phobius"/>
    </source>
</evidence>
<feature type="transmembrane region" description="Helical" evidence="1">
    <location>
        <begin position="24"/>
        <end position="52"/>
    </location>
</feature>
<organism evidence="2 3">
    <name type="scientific">candidate division WWE3 bacterium CG23_combo_of_CG06-09_8_20_14_all_40_14</name>
    <dbReference type="NCBI Taxonomy" id="1975095"/>
    <lineage>
        <taxon>Bacteria</taxon>
        <taxon>Katanobacteria</taxon>
    </lineage>
</organism>
<name>A0A2G9XCL8_UNCKA</name>
<accession>A0A2G9XCL8</accession>
<dbReference type="Proteomes" id="UP000231388">
    <property type="component" value="Unassembled WGS sequence"/>
</dbReference>
<evidence type="ECO:0000313" key="3">
    <source>
        <dbReference type="Proteomes" id="UP000231388"/>
    </source>
</evidence>
<proteinExistence type="predicted"/>
<keyword evidence="1" id="KW-1133">Transmembrane helix</keyword>
<dbReference type="EMBL" id="PCQY01000013">
    <property type="protein sequence ID" value="PIP04709.1"/>
    <property type="molecule type" value="Genomic_DNA"/>
</dbReference>
<gene>
    <name evidence="2" type="ORF">COX53_00970</name>
</gene>
<keyword evidence="1" id="KW-0472">Membrane</keyword>